<reference evidence="2 3" key="1">
    <citation type="submission" date="2021-03" db="EMBL/GenBank/DDBJ databases">
        <title>Genomic Encyclopedia of Type Strains, Phase IV (KMG-IV): sequencing the most valuable type-strain genomes for metagenomic binning, comparative biology and taxonomic classification.</title>
        <authorList>
            <person name="Goeker M."/>
        </authorList>
    </citation>
    <scope>NUCLEOTIDE SEQUENCE [LARGE SCALE GENOMIC DNA]</scope>
    <source>
        <strain evidence="2 3">DSM 28650</strain>
    </source>
</reference>
<evidence type="ECO:0000313" key="3">
    <source>
        <dbReference type="Proteomes" id="UP001519308"/>
    </source>
</evidence>
<dbReference type="InterPro" id="IPR009501">
    <property type="entry name" value="UCP020269"/>
</dbReference>
<gene>
    <name evidence="2" type="ORF">J2Z44_000518</name>
</gene>
<dbReference type="InterPro" id="IPR003741">
    <property type="entry name" value="LUD_dom"/>
</dbReference>
<accession>A0ABS4K228</accession>
<proteinExistence type="predicted"/>
<dbReference type="PANTHER" id="PTHR36179">
    <property type="entry name" value="LUD_DOM DOMAIN-CONTAINING PROTEIN"/>
    <property type="match status" value="1"/>
</dbReference>
<feature type="domain" description="LUD" evidence="1">
    <location>
        <begin position="14"/>
        <end position="206"/>
    </location>
</feature>
<dbReference type="EMBL" id="JAGGLL010000003">
    <property type="protein sequence ID" value="MBP2020734.1"/>
    <property type="molecule type" value="Genomic_DNA"/>
</dbReference>
<organism evidence="2 3">
    <name type="scientific">Clostridium punense</name>
    <dbReference type="NCBI Taxonomy" id="1054297"/>
    <lineage>
        <taxon>Bacteria</taxon>
        <taxon>Bacillati</taxon>
        <taxon>Bacillota</taxon>
        <taxon>Clostridia</taxon>
        <taxon>Eubacteriales</taxon>
        <taxon>Clostridiaceae</taxon>
        <taxon>Clostridium</taxon>
    </lineage>
</organism>
<sequence length="212" mass="23349">MESIIKWQEQTLGEKVVKALQNNEFHAIYVQSKEEAVAFIMYHINKGTVVGIGGSVTIGQLNIERNIIENGGTLLKHTEGSTDKERVEIMRKQLLSDVYLCSSNAVTLDGYLVNIDGAGNRVAAMTFGPKKTIIIVGVNKIVKDEASAFETLKLGACPLNNKRLNLQNPCTVGGICTECNSNRRICRIYSTIKRRPIRSDITVVVVGEHLGF</sequence>
<evidence type="ECO:0000259" key="1">
    <source>
        <dbReference type="Pfam" id="PF02589"/>
    </source>
</evidence>
<dbReference type="Pfam" id="PF02589">
    <property type="entry name" value="LUD_dom"/>
    <property type="match status" value="1"/>
</dbReference>
<dbReference type="PIRSF" id="PIRSF020269">
    <property type="entry name" value="DUF1121"/>
    <property type="match status" value="1"/>
</dbReference>
<keyword evidence="3" id="KW-1185">Reference proteome</keyword>
<dbReference type="Proteomes" id="UP001519308">
    <property type="component" value="Unassembled WGS sequence"/>
</dbReference>
<comment type="caution">
    <text evidence="2">The sequence shown here is derived from an EMBL/GenBank/DDBJ whole genome shotgun (WGS) entry which is preliminary data.</text>
</comment>
<evidence type="ECO:0000313" key="2">
    <source>
        <dbReference type="EMBL" id="MBP2020734.1"/>
    </source>
</evidence>
<protein>
    <recommendedName>
        <fullName evidence="1">LUD domain-containing protein</fullName>
    </recommendedName>
</protein>
<name>A0ABS4K228_9CLOT</name>
<dbReference type="PANTHER" id="PTHR36179:SF2">
    <property type="entry name" value="LUD DOMAIN-CONTAINING PROTEIN"/>
    <property type="match status" value="1"/>
</dbReference>
<dbReference type="RefSeq" id="WP_021284028.1">
    <property type="nucleotide sequence ID" value="NZ_JAGGLL010000003.1"/>
</dbReference>